<reference evidence="1 2" key="1">
    <citation type="submission" date="2018-01" db="EMBL/GenBank/DDBJ databases">
        <title>Genomic Encyclopedia of Type Strains, Phase III (KMG-III): the genomes of soil and plant-associated and newly described type strains.</title>
        <authorList>
            <person name="Whitman W."/>
        </authorList>
    </citation>
    <scope>NUCLEOTIDE SEQUENCE [LARGE SCALE GENOMIC DNA]</scope>
    <source>
        <strain evidence="1 2">HKI456</strain>
    </source>
</reference>
<evidence type="ECO:0008006" key="3">
    <source>
        <dbReference type="Google" id="ProtNLM"/>
    </source>
</evidence>
<sequence>MDLIYLADIVLFLGLCMALAAGCDKLRRTPGGRS</sequence>
<dbReference type="EMBL" id="PRDW01000006">
    <property type="protein sequence ID" value="PPB83638.1"/>
    <property type="molecule type" value="Genomic_DNA"/>
</dbReference>
<comment type="caution">
    <text evidence="1">The sequence shown here is derived from an EMBL/GenBank/DDBJ whole genome shotgun (WGS) entry which is preliminary data.</text>
</comment>
<proteinExistence type="predicted"/>
<protein>
    <recommendedName>
        <fullName evidence="3">Potassium-transporting ATPase subunit A</fullName>
    </recommendedName>
</protein>
<name>A0A2P5KAA6_9BURK</name>
<dbReference type="AlphaFoldDB" id="A0A2P5KAA6"/>
<gene>
    <name evidence="1" type="ORF">B0O95_10629</name>
</gene>
<organism evidence="1 2">
    <name type="scientific">Mycetohabitans endofungorum</name>
    <dbReference type="NCBI Taxonomy" id="417203"/>
    <lineage>
        <taxon>Bacteria</taxon>
        <taxon>Pseudomonadati</taxon>
        <taxon>Pseudomonadota</taxon>
        <taxon>Betaproteobacteria</taxon>
        <taxon>Burkholderiales</taxon>
        <taxon>Burkholderiaceae</taxon>
        <taxon>Mycetohabitans</taxon>
    </lineage>
</organism>
<evidence type="ECO:0000313" key="2">
    <source>
        <dbReference type="Proteomes" id="UP000243096"/>
    </source>
</evidence>
<keyword evidence="2" id="KW-1185">Reference proteome</keyword>
<dbReference type="Proteomes" id="UP000243096">
    <property type="component" value="Unassembled WGS sequence"/>
</dbReference>
<accession>A0A2P5KAA6</accession>
<evidence type="ECO:0000313" key="1">
    <source>
        <dbReference type="EMBL" id="PPB83638.1"/>
    </source>
</evidence>